<dbReference type="Pfam" id="PF17036">
    <property type="entry name" value="CBP_BcsS"/>
    <property type="match status" value="1"/>
</dbReference>
<name>A0A1B4G445_9BURK</name>
<feature type="signal peptide" evidence="1">
    <location>
        <begin position="1"/>
        <end position="30"/>
    </location>
</feature>
<dbReference type="Proteomes" id="UP000067711">
    <property type="component" value="Chromosome 1"/>
</dbReference>
<accession>A0A1B4G445</accession>
<dbReference type="RefSeq" id="WP_066490397.1">
    <property type="nucleotide sequence ID" value="NZ_CP013389.1"/>
</dbReference>
<dbReference type="InterPro" id="IPR031485">
    <property type="entry name" value="CBP_BcsS"/>
</dbReference>
<reference evidence="2 3" key="1">
    <citation type="submission" date="2015-12" db="EMBL/GenBank/DDBJ databases">
        <title>Diversity of Burkholderia near neighbor genomes.</title>
        <authorList>
            <person name="Sahl J."/>
            <person name="Wagner D."/>
            <person name="Keim P."/>
        </authorList>
    </citation>
    <scope>NUCLEOTIDE SEQUENCE [LARGE SCALE GENOMIC DNA]</scope>
    <source>
        <strain evidence="2 3">BDU8</strain>
    </source>
</reference>
<evidence type="ECO:0000313" key="3">
    <source>
        <dbReference type="Proteomes" id="UP000067711"/>
    </source>
</evidence>
<dbReference type="AlphaFoldDB" id="A0A1B4G445"/>
<proteinExistence type="predicted"/>
<gene>
    <name evidence="2" type="ORF">WS71_26360</name>
</gene>
<keyword evidence="1" id="KW-0732">Signal</keyword>
<evidence type="ECO:0008006" key="4">
    <source>
        <dbReference type="Google" id="ProtNLM"/>
    </source>
</evidence>
<sequence length="237" mass="25608">MPLIVPKKPRTSLRLLFIAAFAISSEAAVAGEPLLFGGASIGEQGERYEYLGGVAPFFSSRYLVNRLAIGDYYYRYGANGETVRVRGQSVELALGAQTAWQGGWIELSTGGRYRHNRVSPPGANAHADGSQFGFVVGLQGQHQFGRDWAVHGIANYTFGPDAYWGRLRFLHRAFGNAWAGVEVIRHGDPDYHATQGGLVLTGIQLGAGFTIGGFAGVNKTKGQPRSVYGGIELIKQF</sequence>
<protein>
    <recommendedName>
        <fullName evidence="4">Cellulose biosynthesis protein BcsS</fullName>
    </recommendedName>
</protein>
<evidence type="ECO:0000256" key="1">
    <source>
        <dbReference type="SAM" id="SignalP"/>
    </source>
</evidence>
<feature type="chain" id="PRO_5015360689" description="Cellulose biosynthesis protein BcsS" evidence="1">
    <location>
        <begin position="31"/>
        <end position="237"/>
    </location>
</feature>
<evidence type="ECO:0000313" key="2">
    <source>
        <dbReference type="EMBL" id="AOJ10690.1"/>
    </source>
</evidence>
<dbReference type="EMBL" id="CP013389">
    <property type="protein sequence ID" value="AOJ10690.1"/>
    <property type="molecule type" value="Genomic_DNA"/>
</dbReference>
<organism evidence="2 3">
    <name type="scientific">Burkholderia mayonis</name>
    <dbReference type="NCBI Taxonomy" id="1385591"/>
    <lineage>
        <taxon>Bacteria</taxon>
        <taxon>Pseudomonadati</taxon>
        <taxon>Pseudomonadota</taxon>
        <taxon>Betaproteobacteria</taxon>
        <taxon>Burkholderiales</taxon>
        <taxon>Burkholderiaceae</taxon>
        <taxon>Burkholderia</taxon>
        <taxon>pseudomallei group</taxon>
    </lineage>
</organism>